<feature type="region of interest" description="Disordered" evidence="10">
    <location>
        <begin position="112"/>
        <end position="168"/>
    </location>
</feature>
<dbReference type="EMBL" id="NJHN03000067">
    <property type="protein sequence ID" value="KAH9418037.1"/>
    <property type="molecule type" value="Genomic_DNA"/>
</dbReference>
<keyword evidence="1 9" id="KW-0479">Metal-binding</keyword>
<keyword evidence="7 9" id="KW-0675">Receptor</keyword>
<evidence type="ECO:0000256" key="4">
    <source>
        <dbReference type="ARBA" id="ARBA00023015"/>
    </source>
</evidence>
<dbReference type="Gene3D" id="3.30.50.10">
    <property type="entry name" value="Erythroid Transcription Factor GATA-1, subunit A"/>
    <property type="match status" value="1"/>
</dbReference>
<dbReference type="InterPro" id="IPR013088">
    <property type="entry name" value="Znf_NHR/GATA"/>
</dbReference>
<dbReference type="InterPro" id="IPR035500">
    <property type="entry name" value="NHR-like_dom_sf"/>
</dbReference>
<keyword evidence="3 9" id="KW-0862">Zinc</keyword>
<dbReference type="PANTHER" id="PTHR24083">
    <property type="entry name" value="NUCLEAR HORMONE RECEPTOR"/>
    <property type="match status" value="1"/>
</dbReference>
<organism evidence="13 14">
    <name type="scientific">Dermatophagoides pteronyssinus</name>
    <name type="common">European house dust mite</name>
    <dbReference type="NCBI Taxonomy" id="6956"/>
    <lineage>
        <taxon>Eukaryota</taxon>
        <taxon>Metazoa</taxon>
        <taxon>Ecdysozoa</taxon>
        <taxon>Arthropoda</taxon>
        <taxon>Chelicerata</taxon>
        <taxon>Arachnida</taxon>
        <taxon>Acari</taxon>
        <taxon>Acariformes</taxon>
        <taxon>Sarcoptiformes</taxon>
        <taxon>Astigmata</taxon>
        <taxon>Psoroptidia</taxon>
        <taxon>Analgoidea</taxon>
        <taxon>Pyroglyphidae</taxon>
        <taxon>Dermatophagoidinae</taxon>
        <taxon>Dermatophagoides</taxon>
    </lineage>
</organism>
<keyword evidence="14" id="KW-1185">Reference proteome</keyword>
<keyword evidence="6 9" id="KW-0804">Transcription</keyword>
<evidence type="ECO:0000256" key="6">
    <source>
        <dbReference type="ARBA" id="ARBA00023163"/>
    </source>
</evidence>
<reference evidence="13 14" key="2">
    <citation type="journal article" date="2022" name="Mol. Biol. Evol.">
        <title>Comparative Genomics Reveals Insights into the Divergent Evolution of Astigmatic Mites and Household Pest Adaptations.</title>
        <authorList>
            <person name="Xiong Q."/>
            <person name="Wan A.T."/>
            <person name="Liu X."/>
            <person name="Fung C.S."/>
            <person name="Xiao X."/>
            <person name="Malainual N."/>
            <person name="Hou J."/>
            <person name="Wang L."/>
            <person name="Wang M."/>
            <person name="Yang K.Y."/>
            <person name="Cui Y."/>
            <person name="Leung E.L."/>
            <person name="Nong W."/>
            <person name="Shin S.K."/>
            <person name="Au S.W."/>
            <person name="Jeong K.Y."/>
            <person name="Chew F.T."/>
            <person name="Hui J.H."/>
            <person name="Leung T.F."/>
            <person name="Tungtrongchitr A."/>
            <person name="Zhong N."/>
            <person name="Liu Z."/>
            <person name="Tsui S.K."/>
        </authorList>
    </citation>
    <scope>NUCLEOTIDE SEQUENCE [LARGE SCALE GENOMIC DNA]</scope>
    <source>
        <strain evidence="13">Derp</strain>
    </source>
</reference>
<dbReference type="Pfam" id="PF00104">
    <property type="entry name" value="Hormone_recep"/>
    <property type="match status" value="1"/>
</dbReference>
<comment type="subcellular location">
    <subcellularLocation>
        <location evidence="9">Nucleus</location>
    </subcellularLocation>
</comment>
<dbReference type="PROSITE" id="PS00031">
    <property type="entry name" value="NUCLEAR_REC_DBD_1"/>
    <property type="match status" value="1"/>
</dbReference>
<dbReference type="InterPro" id="IPR001628">
    <property type="entry name" value="Znf_hrmn_rcpt"/>
</dbReference>
<feature type="domain" description="NR LBD" evidence="12">
    <location>
        <begin position="1"/>
        <end position="306"/>
    </location>
</feature>
<comment type="similarity">
    <text evidence="9">Belongs to the nuclear hormone receptor family.</text>
</comment>
<dbReference type="Gene3D" id="1.10.565.10">
    <property type="entry name" value="Retinoid X Receptor"/>
    <property type="match status" value="1"/>
</dbReference>
<evidence type="ECO:0000256" key="8">
    <source>
        <dbReference type="ARBA" id="ARBA00023242"/>
    </source>
</evidence>
<sequence>MRPTEKRERLLDIPCAVCGDRSSGKHYGIYSCDGCSGFFKRSIHRNRVYTCRAQADQHGKCPVDKTHRNQCRACRLRKCFEANMNKDETELMMNSLKLPNTMHSSSNLNWIQQPQRNNTNGLSEKKTRNSSGKLHNDNDNNDDDDDDDDDKSKTIVDHHQKSSKSSIHNTNSKLNIKLDIQNIKQIIDQFKQLQLDGTECGCLKAIALFNPECKHLINKQDLLKLQEQAQCLLINYTNRKFKLQHQNGLTIDGTSGHKEFENRFERMLMMLPLLRCISIESIEDIFFNNLKGPLSIQVLIECIYNQ</sequence>
<evidence type="ECO:0000313" key="13">
    <source>
        <dbReference type="EMBL" id="KAH9418037.1"/>
    </source>
</evidence>
<evidence type="ECO:0000256" key="7">
    <source>
        <dbReference type="ARBA" id="ARBA00023170"/>
    </source>
</evidence>
<evidence type="ECO:0000313" key="14">
    <source>
        <dbReference type="Proteomes" id="UP000887458"/>
    </source>
</evidence>
<feature type="compositionally biased region" description="Polar residues" evidence="10">
    <location>
        <begin position="112"/>
        <end position="122"/>
    </location>
</feature>
<evidence type="ECO:0000256" key="5">
    <source>
        <dbReference type="ARBA" id="ARBA00023125"/>
    </source>
</evidence>
<evidence type="ECO:0000259" key="11">
    <source>
        <dbReference type="PROSITE" id="PS51030"/>
    </source>
</evidence>
<reference evidence="13 14" key="1">
    <citation type="journal article" date="2018" name="J. Allergy Clin. Immunol.">
        <title>High-quality assembly of Dermatophagoides pteronyssinus genome and transcriptome reveals a wide range of novel allergens.</title>
        <authorList>
            <person name="Liu X.Y."/>
            <person name="Yang K.Y."/>
            <person name="Wang M.Q."/>
            <person name="Kwok J.S."/>
            <person name="Zeng X."/>
            <person name="Yang Z."/>
            <person name="Xiao X.J."/>
            <person name="Lau C.P."/>
            <person name="Li Y."/>
            <person name="Huang Z.M."/>
            <person name="Ba J.G."/>
            <person name="Yim A.K."/>
            <person name="Ouyang C.Y."/>
            <person name="Ngai S.M."/>
            <person name="Chan T.F."/>
            <person name="Leung E.L."/>
            <person name="Liu L."/>
            <person name="Liu Z.G."/>
            <person name="Tsui S.K."/>
        </authorList>
    </citation>
    <scope>NUCLEOTIDE SEQUENCE [LARGE SCALE GENOMIC DNA]</scope>
    <source>
        <strain evidence="13">Derp</strain>
    </source>
</reference>
<dbReference type="SUPFAM" id="SSF57716">
    <property type="entry name" value="Glucocorticoid receptor-like (DNA-binding domain)"/>
    <property type="match status" value="1"/>
</dbReference>
<evidence type="ECO:0000256" key="9">
    <source>
        <dbReference type="RuleBase" id="RU004334"/>
    </source>
</evidence>
<keyword evidence="4 9" id="KW-0805">Transcription regulation</keyword>
<dbReference type="Proteomes" id="UP000887458">
    <property type="component" value="Unassembled WGS sequence"/>
</dbReference>
<dbReference type="PROSITE" id="PS51843">
    <property type="entry name" value="NR_LBD"/>
    <property type="match status" value="1"/>
</dbReference>
<evidence type="ECO:0000256" key="10">
    <source>
        <dbReference type="SAM" id="MobiDB-lite"/>
    </source>
</evidence>
<feature type="compositionally biased region" description="Basic and acidic residues" evidence="10">
    <location>
        <begin position="150"/>
        <end position="160"/>
    </location>
</feature>
<dbReference type="InterPro" id="IPR000536">
    <property type="entry name" value="Nucl_hrmn_rcpt_lig-bd"/>
</dbReference>
<dbReference type="SMART" id="SM00399">
    <property type="entry name" value="ZnF_C4"/>
    <property type="match status" value="1"/>
</dbReference>
<evidence type="ECO:0000256" key="3">
    <source>
        <dbReference type="ARBA" id="ARBA00022833"/>
    </source>
</evidence>
<comment type="caution">
    <text evidence="13">The sequence shown here is derived from an EMBL/GenBank/DDBJ whole genome shotgun (WGS) entry which is preliminary data.</text>
</comment>
<dbReference type="Pfam" id="PF00105">
    <property type="entry name" value="zf-C4"/>
    <property type="match status" value="1"/>
</dbReference>
<evidence type="ECO:0000256" key="1">
    <source>
        <dbReference type="ARBA" id="ARBA00022723"/>
    </source>
</evidence>
<proteinExistence type="inferred from homology"/>
<protein>
    <submittedName>
        <fullName evidence="13">Nuclear receptor sub 2 group E member 1</fullName>
    </submittedName>
</protein>
<keyword evidence="5 9" id="KW-0238">DNA-binding</keyword>
<evidence type="ECO:0000256" key="2">
    <source>
        <dbReference type="ARBA" id="ARBA00022771"/>
    </source>
</evidence>
<dbReference type="PRINTS" id="PR00047">
    <property type="entry name" value="STROIDFINGER"/>
</dbReference>
<name>A0ABQ8J680_DERPT</name>
<feature type="domain" description="Nuclear receptor" evidence="11">
    <location>
        <begin position="12"/>
        <end position="91"/>
    </location>
</feature>
<keyword evidence="2 9" id="KW-0863">Zinc-finger</keyword>
<accession>A0ABQ8J680</accession>
<dbReference type="InterPro" id="IPR050274">
    <property type="entry name" value="Nuclear_hormone_rcpt_NR2"/>
</dbReference>
<dbReference type="SUPFAM" id="SSF48508">
    <property type="entry name" value="Nuclear receptor ligand-binding domain"/>
    <property type="match status" value="1"/>
</dbReference>
<feature type="compositionally biased region" description="Acidic residues" evidence="10">
    <location>
        <begin position="139"/>
        <end position="149"/>
    </location>
</feature>
<dbReference type="SMART" id="SM00430">
    <property type="entry name" value="HOLI"/>
    <property type="match status" value="1"/>
</dbReference>
<gene>
    <name evidence="13" type="primary">NR2E1</name>
    <name evidence="13" type="ORF">DERP_008293</name>
</gene>
<evidence type="ECO:0000259" key="12">
    <source>
        <dbReference type="PROSITE" id="PS51843"/>
    </source>
</evidence>
<keyword evidence="8 9" id="KW-0539">Nucleus</keyword>
<dbReference type="PROSITE" id="PS51030">
    <property type="entry name" value="NUCLEAR_REC_DBD_2"/>
    <property type="match status" value="1"/>
</dbReference>